<keyword evidence="2" id="KW-1185">Reference proteome</keyword>
<reference evidence="1" key="1">
    <citation type="submission" date="2021-01" db="EMBL/GenBank/DDBJ databases">
        <authorList>
            <person name="Sun Q."/>
        </authorList>
    </citation>
    <scope>NUCLEOTIDE SEQUENCE</scope>
    <source>
        <strain evidence="1">YIM B02566</strain>
    </source>
</reference>
<evidence type="ECO:0000313" key="1">
    <source>
        <dbReference type="EMBL" id="MBK1865937.1"/>
    </source>
</evidence>
<comment type="caution">
    <text evidence="1">The sequence shown here is derived from an EMBL/GenBank/DDBJ whole genome shotgun (WGS) entry which is preliminary data.</text>
</comment>
<accession>A0ACC5R016</accession>
<dbReference type="EMBL" id="JAENHL010000006">
    <property type="protein sequence ID" value="MBK1865937.1"/>
    <property type="molecule type" value="Genomic_DNA"/>
</dbReference>
<evidence type="ECO:0000313" key="2">
    <source>
        <dbReference type="Proteomes" id="UP000616151"/>
    </source>
</evidence>
<gene>
    <name evidence="1" type="ORF">JHL16_06200</name>
</gene>
<dbReference type="Proteomes" id="UP000616151">
    <property type="component" value="Unassembled WGS sequence"/>
</dbReference>
<sequence>MDRHKKHLLWSAAAFTFGLVSMPPASQSLAVEEGRAIDRLPEIRAVLRDALEQGRVLSVPSGSTKLAQDWPNWTNWGNG</sequence>
<organism evidence="1 2">
    <name type="scientific">Taklimakanibacter albus</name>
    <dbReference type="NCBI Taxonomy" id="2800327"/>
    <lineage>
        <taxon>Bacteria</taxon>
        <taxon>Pseudomonadati</taxon>
        <taxon>Pseudomonadota</taxon>
        <taxon>Alphaproteobacteria</taxon>
        <taxon>Hyphomicrobiales</taxon>
        <taxon>Aestuariivirgaceae</taxon>
        <taxon>Taklimakanibacter</taxon>
    </lineage>
</organism>
<proteinExistence type="predicted"/>
<name>A0ACC5R016_9HYPH</name>
<protein>
    <submittedName>
        <fullName evidence="1">Uncharacterized protein</fullName>
    </submittedName>
</protein>